<dbReference type="AlphaFoldDB" id="A0A378LMZ8"/>
<dbReference type="Pfam" id="PF18405">
    <property type="entry name" value="SLC25_like"/>
    <property type="match status" value="1"/>
</dbReference>
<reference evidence="1 2" key="1">
    <citation type="submission" date="2018-06" db="EMBL/GenBank/DDBJ databases">
        <authorList>
            <consortium name="Pathogen Informatics"/>
            <person name="Doyle S."/>
        </authorList>
    </citation>
    <scope>NUCLEOTIDE SEQUENCE [LARGE SCALE GENOMIC DNA]</scope>
    <source>
        <strain evidence="1 2">NCTC11532</strain>
    </source>
</reference>
<dbReference type="STRING" id="1122170.GCA_000701265_02384"/>
<keyword evidence="2" id="KW-1185">Reference proteome</keyword>
<gene>
    <name evidence="1" type="ORF">NCTC11532_00293</name>
</gene>
<proteinExistence type="predicted"/>
<accession>A0A378LMZ8</accession>
<evidence type="ECO:0000313" key="2">
    <source>
        <dbReference type="Proteomes" id="UP000255297"/>
    </source>
</evidence>
<dbReference type="Proteomes" id="UP000255297">
    <property type="component" value="Unassembled WGS sequence"/>
</dbReference>
<protein>
    <submittedName>
        <fullName evidence="1">Periplasmic ligand-binding sensor domain protein</fullName>
    </submittedName>
</protein>
<dbReference type="OrthoDB" id="5637673at2"/>
<organism evidence="1 2">
    <name type="scientific">Legionella wadsworthii</name>
    <dbReference type="NCBI Taxonomy" id="28088"/>
    <lineage>
        <taxon>Bacteria</taxon>
        <taxon>Pseudomonadati</taxon>
        <taxon>Pseudomonadota</taxon>
        <taxon>Gammaproteobacteria</taxon>
        <taxon>Legionellales</taxon>
        <taxon>Legionellaceae</taxon>
        <taxon>Legionella</taxon>
    </lineage>
</organism>
<evidence type="ECO:0000313" key="1">
    <source>
        <dbReference type="EMBL" id="STY28124.1"/>
    </source>
</evidence>
<name>A0A378LMZ8_9GAMM</name>
<dbReference type="RefSeq" id="WP_031563155.1">
    <property type="nucleotide sequence ID" value="NZ_CAAAIS010000002.1"/>
</dbReference>
<dbReference type="InterPro" id="IPR041000">
    <property type="entry name" value="Serine_protease"/>
</dbReference>
<dbReference type="EMBL" id="UGPB01000001">
    <property type="protein sequence ID" value="STY28124.1"/>
    <property type="molecule type" value="Genomic_DNA"/>
</dbReference>
<sequence>MNEKEANKSSKNKNATFTSAPYFLTNLCFKTAVISLSVSTVTQPFKAVLNHVQTNSLNGLNGGIFRSLWRGFLPYAVAGQQRGAVAVTSKQANREVVEEEFEFSYRQYWLGTLVFSQADLLFANALIEKAKLENAGIITKSNFKWSLVNYKQLTFANWGSRSLSSFMNFSALGIVGDYVTSRYHFKNDAYNKIAGGATAGVIATLFTSLPNSYADRKLLASKIENGRLLTLTPYTFFRQAKSHVATVGVKQALTQFVFCNYLKEVAVRSPMSALTFATIFYLDNIMGVYPLEQIGYRRKEVAMEQFPQIASKKL</sequence>